<dbReference type="PROSITE" id="PS50297">
    <property type="entry name" value="ANK_REP_REGION"/>
    <property type="match status" value="3"/>
</dbReference>
<feature type="region of interest" description="Disordered" evidence="4">
    <location>
        <begin position="206"/>
        <end position="228"/>
    </location>
</feature>
<feature type="repeat" description="ANK" evidence="3">
    <location>
        <begin position="367"/>
        <end position="399"/>
    </location>
</feature>
<dbReference type="Gene3D" id="1.25.40.20">
    <property type="entry name" value="Ankyrin repeat-containing domain"/>
    <property type="match status" value="3"/>
</dbReference>
<dbReference type="PROSITE" id="PS50088">
    <property type="entry name" value="ANK_REPEAT"/>
    <property type="match status" value="4"/>
</dbReference>
<dbReference type="PANTHER" id="PTHR24173">
    <property type="entry name" value="ANKYRIN REPEAT CONTAINING"/>
    <property type="match status" value="1"/>
</dbReference>
<dbReference type="Pfam" id="PF12796">
    <property type="entry name" value="Ank_2"/>
    <property type="match status" value="2"/>
</dbReference>
<evidence type="ECO:0000256" key="1">
    <source>
        <dbReference type="ARBA" id="ARBA00022737"/>
    </source>
</evidence>
<dbReference type="Proteomes" id="UP000245119">
    <property type="component" value="Linkage Group LG5"/>
</dbReference>
<organism evidence="5 6">
    <name type="scientific">Pomacea canaliculata</name>
    <name type="common">Golden apple snail</name>
    <dbReference type="NCBI Taxonomy" id="400727"/>
    <lineage>
        <taxon>Eukaryota</taxon>
        <taxon>Metazoa</taxon>
        <taxon>Spiralia</taxon>
        <taxon>Lophotrochozoa</taxon>
        <taxon>Mollusca</taxon>
        <taxon>Gastropoda</taxon>
        <taxon>Caenogastropoda</taxon>
        <taxon>Architaenioglossa</taxon>
        <taxon>Ampullarioidea</taxon>
        <taxon>Ampullariidae</taxon>
        <taxon>Pomacea</taxon>
    </lineage>
</organism>
<dbReference type="InterPro" id="IPR002110">
    <property type="entry name" value="Ankyrin_rpt"/>
</dbReference>
<protein>
    <submittedName>
        <fullName evidence="5">Uncharacterized protein</fullName>
    </submittedName>
</protein>
<dbReference type="InterPro" id="IPR036770">
    <property type="entry name" value="Ankyrin_rpt-contain_sf"/>
</dbReference>
<reference evidence="5 6" key="1">
    <citation type="submission" date="2018-04" db="EMBL/GenBank/DDBJ databases">
        <title>The genome of golden apple snail Pomacea canaliculata provides insight into stress tolerance and invasive adaptation.</title>
        <authorList>
            <person name="Liu C."/>
            <person name="Liu B."/>
            <person name="Ren Y."/>
            <person name="Zhang Y."/>
            <person name="Wang H."/>
            <person name="Li S."/>
            <person name="Jiang F."/>
            <person name="Yin L."/>
            <person name="Zhang G."/>
            <person name="Qian W."/>
            <person name="Fan W."/>
        </authorList>
    </citation>
    <scope>NUCLEOTIDE SEQUENCE [LARGE SCALE GENOMIC DNA]</scope>
    <source>
        <strain evidence="5">SZHN2017</strain>
        <tissue evidence="5">Muscle</tissue>
    </source>
</reference>
<gene>
    <name evidence="5" type="ORF">C0Q70_09026</name>
</gene>
<dbReference type="Pfam" id="PF13606">
    <property type="entry name" value="Ank_3"/>
    <property type="match status" value="1"/>
</dbReference>
<keyword evidence="1" id="KW-0677">Repeat</keyword>
<dbReference type="STRING" id="400727.A0A2T7P8M9"/>
<accession>A0A2T7P8M9</accession>
<dbReference type="SUPFAM" id="SSF48403">
    <property type="entry name" value="Ankyrin repeat"/>
    <property type="match status" value="2"/>
</dbReference>
<dbReference type="PANTHER" id="PTHR24173:SF82">
    <property type="entry name" value="FI19351P1"/>
    <property type="match status" value="1"/>
</dbReference>
<feature type="compositionally biased region" description="Low complexity" evidence="4">
    <location>
        <begin position="137"/>
        <end position="148"/>
    </location>
</feature>
<name>A0A2T7P8M9_POMCA</name>
<proteinExistence type="predicted"/>
<feature type="repeat" description="ANK" evidence="3">
    <location>
        <begin position="464"/>
        <end position="496"/>
    </location>
</feature>
<dbReference type="SMART" id="SM00248">
    <property type="entry name" value="ANK"/>
    <property type="match status" value="8"/>
</dbReference>
<evidence type="ECO:0000256" key="4">
    <source>
        <dbReference type="SAM" id="MobiDB-lite"/>
    </source>
</evidence>
<evidence type="ECO:0000313" key="5">
    <source>
        <dbReference type="EMBL" id="PVD29769.1"/>
    </source>
</evidence>
<dbReference type="AlphaFoldDB" id="A0A2T7P8M9"/>
<feature type="region of interest" description="Disordered" evidence="4">
    <location>
        <begin position="115"/>
        <end position="159"/>
    </location>
</feature>
<feature type="compositionally biased region" description="Basic and acidic residues" evidence="4">
    <location>
        <begin position="115"/>
        <end position="125"/>
    </location>
</feature>
<evidence type="ECO:0000313" key="6">
    <source>
        <dbReference type="Proteomes" id="UP000245119"/>
    </source>
</evidence>
<feature type="repeat" description="ANK" evidence="3">
    <location>
        <begin position="725"/>
        <end position="768"/>
    </location>
</feature>
<keyword evidence="2 3" id="KW-0040">ANK repeat</keyword>
<evidence type="ECO:0000256" key="2">
    <source>
        <dbReference type="ARBA" id="ARBA00023043"/>
    </source>
</evidence>
<dbReference type="EMBL" id="PZQS01000005">
    <property type="protein sequence ID" value="PVD29769.1"/>
    <property type="molecule type" value="Genomic_DNA"/>
</dbReference>
<evidence type="ECO:0000256" key="3">
    <source>
        <dbReference type="PROSITE-ProRule" id="PRU00023"/>
    </source>
</evidence>
<dbReference type="OrthoDB" id="4429489at2759"/>
<sequence length="864" mass="97018">MSALKIPRLKGSACKVKASFNLPVVETSDSLLLKVSPAYMHVRTGRSRAHTNAGHCDMRTEYSGAARVRPVSSETTYGRSAELRGAYDKETEEKSLERPHIRRPEPRLSALHTVRSAEHEARTRQVEPGAWTDHPITSSSRRTFSGRTEVLRRPKRSKSSLTFIQQETGFSSIEIPSGKQSNEKKNRQVYKEPVTVSTVRCKSANAEDVTGTGSQSSRRTRWASARSAEMNSQSIIKRRVVVETAGLAVLRLTNGGSSEDGQTKEREVRKKRMESNDLLADRQVAWFMSLLQQCIRNNKLEKMRFVMKRLSLAQRRQLATFRYNTNSMLFTCCQMGHVDMVNYLLDECGADLEQKGVYEVSGDGSRHMVTPLWCAAVADHIDVVESLIKHGADLNSQSDTGSTPVRSACYMTNIEVVKRLVEAGADIHLPNMNGGTCLINSVQSPELCEFLIKHGARVNDRDKSNNLALHYAIREDRLDTVKLLVEYGSDYNAKNDYNDNALQTAALRGYEDIVEYLIESTRPSLVDALLIRERILGKNHKDTSFGVMYRGAVYADSRRFQRCVDLWKYAYHLRFTGCSDPLNHELVFTVQALVKLFWEMHVDETEEGSCEKLRCCDLVDTLEELIHHIQAAQTRIKMLQKEPASCITQAHQNSGSASIDTCPGYSVCACGKHREGNIEDFCLLMQLSIHLIFLFSAQPDVNDDVKHYFCTLVYQLLKIDARTQAGETLLHLALSVGKTNLTPDFCLKPLPVVKILLECGADADALTKAGQTPLLCCLRQENSMHNVLLTNEKRESLILCLLKHGAHADRAGHLPVVQFLKESRSFSVLDHVNLQCLAAQVICKHRILYKGMLPATLEKFVGMH</sequence>
<keyword evidence="6" id="KW-1185">Reference proteome</keyword>
<comment type="caution">
    <text evidence="5">The sequence shown here is derived from an EMBL/GenBank/DDBJ whole genome shotgun (WGS) entry which is preliminary data.</text>
</comment>
<feature type="repeat" description="ANK" evidence="3">
    <location>
        <begin position="400"/>
        <end position="432"/>
    </location>
</feature>